<organism evidence="2 3">
    <name type="scientific">Thiobacter aerophilum</name>
    <dbReference type="NCBI Taxonomy" id="3121275"/>
    <lineage>
        <taxon>Bacteria</taxon>
        <taxon>Pseudomonadati</taxon>
        <taxon>Pseudomonadota</taxon>
        <taxon>Betaproteobacteria</taxon>
        <taxon>Burkholderiales</taxon>
        <taxon>Thiobacteraceae</taxon>
        <taxon>Thiobacter</taxon>
    </lineage>
</organism>
<evidence type="ECO:0000259" key="1">
    <source>
        <dbReference type="Pfam" id="PF01370"/>
    </source>
</evidence>
<protein>
    <submittedName>
        <fullName evidence="2">Complex I NDUFA9 subunit family protein</fullName>
    </submittedName>
</protein>
<dbReference type="InterPro" id="IPR036291">
    <property type="entry name" value="NAD(P)-bd_dom_sf"/>
</dbReference>
<dbReference type="SUPFAM" id="SSF51735">
    <property type="entry name" value="NAD(P)-binding Rossmann-fold domains"/>
    <property type="match status" value="1"/>
</dbReference>
<dbReference type="InterPro" id="IPR001509">
    <property type="entry name" value="Epimerase_deHydtase"/>
</dbReference>
<dbReference type="RefSeq" id="WP_347307255.1">
    <property type="nucleotide sequence ID" value="NZ_JBAJEX010000002.1"/>
</dbReference>
<dbReference type="CDD" id="cd05271">
    <property type="entry name" value="NDUFA9_like_SDR_a"/>
    <property type="match status" value="1"/>
</dbReference>
<dbReference type="PANTHER" id="PTHR12126">
    <property type="entry name" value="NADH-UBIQUINONE OXIDOREDUCTASE 39 KDA SUBUNIT-RELATED"/>
    <property type="match status" value="1"/>
</dbReference>
<dbReference type="Proteomes" id="UP001482231">
    <property type="component" value="Unassembled WGS sequence"/>
</dbReference>
<gene>
    <name evidence="2" type="ORF">V6E02_03625</name>
</gene>
<name>A0ABV0EEY5_9BURK</name>
<comment type="caution">
    <text evidence="2">The sequence shown here is derived from an EMBL/GenBank/DDBJ whole genome shotgun (WGS) entry which is preliminary data.</text>
</comment>
<dbReference type="EMBL" id="JBAJEX010000002">
    <property type="protein sequence ID" value="MEO1766303.1"/>
    <property type="molecule type" value="Genomic_DNA"/>
</dbReference>
<evidence type="ECO:0000313" key="2">
    <source>
        <dbReference type="EMBL" id="MEO1766303.1"/>
    </source>
</evidence>
<proteinExistence type="predicted"/>
<feature type="domain" description="NAD-dependent epimerase/dehydratase" evidence="1">
    <location>
        <begin position="20"/>
        <end position="254"/>
    </location>
</feature>
<dbReference type="Gene3D" id="3.40.50.720">
    <property type="entry name" value="NAD(P)-binding Rossmann-like Domain"/>
    <property type="match status" value="1"/>
</dbReference>
<evidence type="ECO:0000313" key="3">
    <source>
        <dbReference type="Proteomes" id="UP001482231"/>
    </source>
</evidence>
<sequence>MEAHAPTLPLVKTLPKIQAVCVFGGSGFVGQHVVHRLHESGYRVRVPTRHAARAKALLVLPQVEVVEADVHDPATLSRLLAGMDAAINLVGILHEQRVGRVDLPTARRGDFHEVHVELPRRIIHACRSQGVRRLLHMSALNANPVAQSAYARSKGVGEALVREADLPHREHENWYLDGPKSIRGQAMATTVFRPSVIFGRGDSFLSLLARLVRRLPVIPLACPNARFQPVFVEDVARAFAEALENPATYGQVYELCGPKVYTFRELVEYVARLEGKHPLILPLSDRLSYWNAWLLEHLPGRLMTRDNYYAMQVDSVCRCPFPALFGFQPMALEAVAPHYIGPQAVCSRYDALRHAARR</sequence>
<dbReference type="Pfam" id="PF01370">
    <property type="entry name" value="Epimerase"/>
    <property type="match status" value="1"/>
</dbReference>
<reference evidence="2 3" key="1">
    <citation type="submission" date="2024-02" db="EMBL/GenBank/DDBJ databases">
        <title>New thermophilic sulfur-oxidizing bacteria from a hot springs of the Uzon caldera (Kamchatka, Russia).</title>
        <authorList>
            <person name="Dukat A.M."/>
            <person name="Elcheninov A.G."/>
            <person name="Frolov E.N."/>
        </authorList>
    </citation>
    <scope>NUCLEOTIDE SEQUENCE [LARGE SCALE GENOMIC DNA]</scope>
    <source>
        <strain evidence="2 3">AK1</strain>
    </source>
</reference>
<dbReference type="InterPro" id="IPR051207">
    <property type="entry name" value="ComplexI_NDUFA9_subunit"/>
</dbReference>
<dbReference type="PANTHER" id="PTHR12126:SF11">
    <property type="entry name" value="NADH DEHYDROGENASE [UBIQUINONE] 1 ALPHA SUBCOMPLEX SUBUNIT 9, MITOCHONDRIAL"/>
    <property type="match status" value="1"/>
</dbReference>
<keyword evidence="3" id="KW-1185">Reference proteome</keyword>
<accession>A0ABV0EEY5</accession>